<dbReference type="InterPro" id="IPR036291">
    <property type="entry name" value="NAD(P)-bd_dom_sf"/>
</dbReference>
<comment type="caution">
    <text evidence="7">The sequence shown here is derived from an EMBL/GenBank/DDBJ whole genome shotgun (WGS) entry which is preliminary data.</text>
</comment>
<dbReference type="OrthoDB" id="1664372at2759"/>
<feature type="active site" description="Tele-phosphohistidine intermediate" evidence="4">
    <location>
        <position position="310"/>
    </location>
</feature>
<keyword evidence="2 4" id="KW-0436">Ligase</keyword>
<comment type="similarity">
    <text evidence="4">Belongs to the succinate/malate CoA ligase alpha subunit family.</text>
</comment>
<dbReference type="PROSITE" id="PS00399">
    <property type="entry name" value="SUCCINYL_COA_LIG_2"/>
    <property type="match status" value="1"/>
</dbReference>
<organism evidence="7 8">
    <name type="scientific">Lomentospora prolificans</name>
    <dbReference type="NCBI Taxonomy" id="41688"/>
    <lineage>
        <taxon>Eukaryota</taxon>
        <taxon>Fungi</taxon>
        <taxon>Dikarya</taxon>
        <taxon>Ascomycota</taxon>
        <taxon>Pezizomycotina</taxon>
        <taxon>Sordariomycetes</taxon>
        <taxon>Hypocreomycetidae</taxon>
        <taxon>Microascales</taxon>
        <taxon>Microascaceae</taxon>
        <taxon>Lomentospora</taxon>
    </lineage>
</organism>
<feature type="binding site" evidence="4">
    <location>
        <position position="74"/>
    </location>
    <ligand>
        <name>CoA</name>
        <dbReference type="ChEBI" id="CHEBI:57287"/>
    </ligand>
</feature>
<dbReference type="PRINTS" id="PR01798">
    <property type="entry name" value="SCOASYNTHASE"/>
</dbReference>
<evidence type="ECO:0000313" key="7">
    <source>
        <dbReference type="EMBL" id="PKS11076.1"/>
    </source>
</evidence>
<dbReference type="Gene3D" id="3.40.50.720">
    <property type="entry name" value="NAD(P)-binding Rossmann-like Domain"/>
    <property type="match status" value="1"/>
</dbReference>
<dbReference type="FunFam" id="3.40.50.261:FF:000005">
    <property type="entry name" value="Succinate--CoA ligase [ADP-forming] subunit alpha, mitochondrial"/>
    <property type="match status" value="1"/>
</dbReference>
<dbReference type="InParanoid" id="A0A2N3NF16"/>
<proteinExistence type="inferred from homology"/>
<dbReference type="InterPro" id="IPR003781">
    <property type="entry name" value="CoA-bd"/>
</dbReference>
<dbReference type="HAMAP" id="MF_01988">
    <property type="entry name" value="Succ_CoA_alpha"/>
    <property type="match status" value="1"/>
</dbReference>
<dbReference type="FunCoup" id="A0A2N3NF16">
    <property type="interactions" value="779"/>
</dbReference>
<dbReference type="GO" id="GO:0009361">
    <property type="term" value="C:succinate-CoA ligase complex (ADP-forming)"/>
    <property type="evidence" value="ECO:0007669"/>
    <property type="project" value="TreeGrafter"/>
</dbReference>
<dbReference type="InterPro" id="IPR033847">
    <property type="entry name" value="Citrt_syn/SCS-alpha_CS"/>
</dbReference>
<feature type="binding site" evidence="4">
    <location>
        <begin position="127"/>
        <end position="129"/>
    </location>
    <ligand>
        <name>CoA</name>
        <dbReference type="ChEBI" id="CHEBI:57287"/>
    </ligand>
</feature>
<accession>A0A2N3NF16</accession>
<evidence type="ECO:0000256" key="5">
    <source>
        <dbReference type="SAM" id="MobiDB-lite"/>
    </source>
</evidence>
<evidence type="ECO:0000256" key="3">
    <source>
        <dbReference type="ARBA" id="ARBA00022741"/>
    </source>
</evidence>
<evidence type="ECO:0000256" key="4">
    <source>
        <dbReference type="HAMAP-Rule" id="MF_03222"/>
    </source>
</evidence>
<feature type="binding site" evidence="4">
    <location>
        <position position="218"/>
    </location>
    <ligand>
        <name>substrate</name>
        <note>ligand shared with subunit beta</note>
    </ligand>
</feature>
<dbReference type="SUPFAM" id="SSF52210">
    <property type="entry name" value="Succinyl-CoA synthetase domains"/>
    <property type="match status" value="1"/>
</dbReference>
<keyword evidence="8" id="KW-1185">Reference proteome</keyword>
<feature type="domain" description="CoA-binding" evidence="6">
    <location>
        <begin position="35"/>
        <end position="131"/>
    </location>
</feature>
<keyword evidence="3 4" id="KW-0547">Nucleotide-binding</keyword>
<dbReference type="InterPro" id="IPR005810">
    <property type="entry name" value="CoA_lig_alpha"/>
</dbReference>
<comment type="subcellular location">
    <subcellularLocation>
        <location evidence="4">Mitochondrion</location>
    </subcellularLocation>
</comment>
<dbReference type="GO" id="GO:0006099">
    <property type="term" value="P:tricarboxylic acid cycle"/>
    <property type="evidence" value="ECO:0007669"/>
    <property type="project" value="UniProtKB-UniRule"/>
</dbReference>
<protein>
    <recommendedName>
        <fullName evidence="4">Succinate--CoA ligase [ADP-forming] subunit alpha, mitochondrial</fullName>
        <ecNumber evidence="4">6.2.1.5</ecNumber>
    </recommendedName>
    <alternativeName>
        <fullName evidence="4">Succinyl-CoA synthetase subunit alpha</fullName>
        <shortName evidence="4">SCS-alpha</shortName>
    </alternativeName>
</protein>
<dbReference type="SUPFAM" id="SSF51735">
    <property type="entry name" value="NAD(P)-binding Rossmann-fold domains"/>
    <property type="match status" value="1"/>
</dbReference>
<dbReference type="EMBL" id="NLAX01000008">
    <property type="protein sequence ID" value="PKS11076.1"/>
    <property type="molecule type" value="Genomic_DNA"/>
</dbReference>
<dbReference type="SMART" id="SM00881">
    <property type="entry name" value="CoA_binding"/>
    <property type="match status" value="1"/>
</dbReference>
<dbReference type="InterPro" id="IPR016102">
    <property type="entry name" value="Succinyl-CoA_synth-like"/>
</dbReference>
<dbReference type="PANTHER" id="PTHR11117:SF2">
    <property type="entry name" value="SUCCINATE--COA LIGASE [ADP_GDP-FORMING] SUBUNIT ALPHA, MITOCHONDRIAL"/>
    <property type="match status" value="1"/>
</dbReference>
<dbReference type="Proteomes" id="UP000233524">
    <property type="component" value="Unassembled WGS sequence"/>
</dbReference>
<dbReference type="InterPro" id="IPR005811">
    <property type="entry name" value="SUCC_ACL_C"/>
</dbReference>
<dbReference type="PROSITE" id="PS01216">
    <property type="entry name" value="SUCCINYL_COA_LIG_1"/>
    <property type="match status" value="1"/>
</dbReference>
<evidence type="ECO:0000259" key="6">
    <source>
        <dbReference type="SMART" id="SM00881"/>
    </source>
</evidence>
<evidence type="ECO:0000313" key="8">
    <source>
        <dbReference type="Proteomes" id="UP000233524"/>
    </source>
</evidence>
<dbReference type="VEuPathDB" id="FungiDB:jhhlp_002837"/>
<dbReference type="Pfam" id="PF02629">
    <property type="entry name" value="CoA_binding"/>
    <property type="match status" value="1"/>
</dbReference>
<name>A0A2N3NF16_9PEZI</name>
<comment type="function">
    <text evidence="4">Succinyl-CoA synthetase functions in the citric acid cycle (TCA), coupling the hydrolysis of succinyl-CoA to the synthesis of ATP and thus represents the only step of substrate-level phosphorylation in the TCA. The alpha subunit of the enzyme binds the substrates coenzyme A and phosphate, while succinate binding and nucleotide specificity is provided by the beta subunit.</text>
</comment>
<dbReference type="Gene3D" id="3.40.50.261">
    <property type="entry name" value="Succinyl-CoA synthetase domains"/>
    <property type="match status" value="1"/>
</dbReference>
<dbReference type="AlphaFoldDB" id="A0A2N3NF16"/>
<keyword evidence="1 4" id="KW-0816">Tricarboxylic acid cycle</keyword>
<reference evidence="7 8" key="1">
    <citation type="journal article" date="2017" name="G3 (Bethesda)">
        <title>First Draft Genome Sequence of the Pathogenic Fungus Lomentospora prolificans (Formerly Scedosporium prolificans).</title>
        <authorList>
            <person name="Luo R."/>
            <person name="Zimin A."/>
            <person name="Workman R."/>
            <person name="Fan Y."/>
            <person name="Pertea G."/>
            <person name="Grossman N."/>
            <person name="Wear M.P."/>
            <person name="Jia B."/>
            <person name="Miller H."/>
            <person name="Casadevall A."/>
            <person name="Timp W."/>
            <person name="Zhang S.X."/>
            <person name="Salzberg S.L."/>
        </authorList>
    </citation>
    <scope>NUCLEOTIDE SEQUENCE [LARGE SCALE GENOMIC DNA]</scope>
    <source>
        <strain evidence="7 8">JHH-5317</strain>
    </source>
</reference>
<feature type="binding site" evidence="4">
    <location>
        <begin position="48"/>
        <end position="51"/>
    </location>
    <ligand>
        <name>CoA</name>
        <dbReference type="ChEBI" id="CHEBI:57287"/>
    </ligand>
</feature>
<dbReference type="PANTHER" id="PTHR11117">
    <property type="entry name" value="SUCCINYL-COA LIGASE SUBUNIT ALPHA"/>
    <property type="match status" value="1"/>
</dbReference>
<comment type="subunit">
    <text evidence="4">Heterodimer of an alpha and a beta subunit.</text>
</comment>
<dbReference type="Pfam" id="PF00549">
    <property type="entry name" value="Ligase_CoA"/>
    <property type="match status" value="1"/>
</dbReference>
<gene>
    <name evidence="7" type="ORF">jhhlp_002837</name>
</gene>
<evidence type="ECO:0000256" key="2">
    <source>
        <dbReference type="ARBA" id="ARBA00022598"/>
    </source>
</evidence>
<dbReference type="EC" id="6.2.1.5" evidence="4"/>
<keyword evidence="4" id="KW-0496">Mitochondrion</keyword>
<feature type="region of interest" description="Disordered" evidence="5">
    <location>
        <begin position="138"/>
        <end position="158"/>
    </location>
</feature>
<dbReference type="InterPro" id="IPR017440">
    <property type="entry name" value="Cit_synth/succinyl-CoA_lig_AS"/>
</dbReference>
<evidence type="ECO:0000256" key="1">
    <source>
        <dbReference type="ARBA" id="ARBA00022532"/>
    </source>
</evidence>
<dbReference type="GO" id="GO:0004776">
    <property type="term" value="F:succinate-CoA ligase (GDP-forming) activity"/>
    <property type="evidence" value="ECO:0007669"/>
    <property type="project" value="TreeGrafter"/>
</dbReference>
<dbReference type="UniPathway" id="UPA00223">
    <property type="reaction ID" value="UER00999"/>
</dbReference>
<dbReference type="GO" id="GO:0000166">
    <property type="term" value="F:nucleotide binding"/>
    <property type="evidence" value="ECO:0007669"/>
    <property type="project" value="UniProtKB-KW"/>
</dbReference>
<comment type="pathway">
    <text evidence="4">Carbohydrate metabolism; tricarboxylic acid cycle; succinate from succinyl-CoA (ligase route): step 1/1.</text>
</comment>
<dbReference type="GO" id="GO:0004775">
    <property type="term" value="F:succinate-CoA ligase (ADP-forming) activity"/>
    <property type="evidence" value="ECO:0007669"/>
    <property type="project" value="UniProtKB-UniRule"/>
</dbReference>
<comment type="catalytic activity">
    <reaction evidence="4">
        <text>succinate + ATP + CoA = succinyl-CoA + ADP + phosphate</text>
        <dbReference type="Rhea" id="RHEA:17661"/>
        <dbReference type="ChEBI" id="CHEBI:30031"/>
        <dbReference type="ChEBI" id="CHEBI:30616"/>
        <dbReference type="ChEBI" id="CHEBI:43474"/>
        <dbReference type="ChEBI" id="CHEBI:57287"/>
        <dbReference type="ChEBI" id="CHEBI:57292"/>
        <dbReference type="ChEBI" id="CHEBI:456216"/>
        <dbReference type="EC" id="6.2.1.5"/>
    </reaction>
</comment>
<dbReference type="STRING" id="41688.A0A2N3NF16"/>
<sequence length="357" mass="37509">MQVFSRARPAGRALFGQVRKYSSSSPYTSTIDNLRINSNTKVIYQGFTGKQGTFHAQQAIDYGTQVVGGTNPKKAGTTHLDRPVFANVSDAVKETGATASCIFVPPPLAAASIEEAVQAEIPLVVAITEGIPQHGKRTYTKFQPYTPPGPRGDMANRSSPLDMVRITDILKSQSKTRLVGPNCPGIIAPGQCKIGIMPGNIHKRGRIGIVSRSGTLTYEAVNQTTQAGLGQSLVVGIGGDPFSGTNFIDCLNVFLKDEETDGIIMIGEIGGSAEEDAAEFLKANNTVNGGKPVVSFIAGISAPPGRRMGHAGAIVSGGKGGADSKIKALEAAGVIVERSPASLGRALYDEFVRRDLL</sequence>
<dbReference type="GO" id="GO:0005739">
    <property type="term" value="C:mitochondrion"/>
    <property type="evidence" value="ECO:0007669"/>
    <property type="project" value="UniProtKB-SubCell"/>
</dbReference>
<dbReference type="FunFam" id="3.40.50.720:FF:000277">
    <property type="entry name" value="Succinate--CoA ligase [ADP-forming] subunit alpha"/>
    <property type="match status" value="1"/>
</dbReference>